<evidence type="ECO:0000313" key="1">
    <source>
        <dbReference type="EMBL" id="MCP1373318.1"/>
    </source>
</evidence>
<evidence type="ECO:0000313" key="2">
    <source>
        <dbReference type="Proteomes" id="UP001204615"/>
    </source>
</evidence>
<protein>
    <submittedName>
        <fullName evidence="1">PA2169 family four-helix-bundle protein</fullName>
    </submittedName>
</protein>
<accession>A0ABT1FA71</accession>
<reference evidence="1 2" key="1">
    <citation type="submission" date="2022-06" db="EMBL/GenBank/DDBJ databases">
        <title>Dyella sp. Sa strain:Sa Genome sequencing.</title>
        <authorList>
            <person name="Park S."/>
        </authorList>
    </citation>
    <scope>NUCLEOTIDE SEQUENCE [LARGE SCALE GENOMIC DNA]</scope>
    <source>
        <strain evidence="1 2">Sa</strain>
    </source>
</reference>
<proteinExistence type="predicted"/>
<sequence length="151" mass="16123">MQASQHDADRLTTLIAYASANADACREAASDAEGFRVAASLAHRAQERRAVAAHLRCCLHEEGFGEALSQPSAPEPVAPVVTARRGVAPADARVVEMAGRDEEELQAAFESALDDEALSPQARMVVLKAYVAVRTGSDQMRDLHRSLQNGA</sequence>
<dbReference type="Proteomes" id="UP001204615">
    <property type="component" value="Unassembled WGS sequence"/>
</dbReference>
<dbReference type="InterPro" id="IPR011971">
    <property type="entry name" value="CHP02284"/>
</dbReference>
<organism evidence="1 2">
    <name type="scientific">Dyella lutea</name>
    <dbReference type="NCBI Taxonomy" id="2950441"/>
    <lineage>
        <taxon>Bacteria</taxon>
        <taxon>Pseudomonadati</taxon>
        <taxon>Pseudomonadota</taxon>
        <taxon>Gammaproteobacteria</taxon>
        <taxon>Lysobacterales</taxon>
        <taxon>Rhodanobacteraceae</taxon>
        <taxon>Dyella</taxon>
    </lineage>
</organism>
<dbReference type="Gene3D" id="1.20.1260.10">
    <property type="match status" value="1"/>
</dbReference>
<comment type="caution">
    <text evidence="1">The sequence shown here is derived from an EMBL/GenBank/DDBJ whole genome shotgun (WGS) entry which is preliminary data.</text>
</comment>
<dbReference type="RefSeq" id="WP_253565064.1">
    <property type="nucleotide sequence ID" value="NZ_JAMZEK010000001.1"/>
</dbReference>
<gene>
    <name evidence="1" type="ORF">NC595_04520</name>
</gene>
<keyword evidence="2" id="KW-1185">Reference proteome</keyword>
<name>A0ABT1FA71_9GAMM</name>
<dbReference type="EMBL" id="JAMZEK010000001">
    <property type="protein sequence ID" value="MCP1373318.1"/>
    <property type="molecule type" value="Genomic_DNA"/>
</dbReference>
<dbReference type="NCBIfam" id="TIGR02284">
    <property type="entry name" value="PA2169 family four-helix-bundle protein"/>
    <property type="match status" value="1"/>
</dbReference>
<dbReference type="InterPro" id="IPR012347">
    <property type="entry name" value="Ferritin-like"/>
</dbReference>